<sequence length="166" mass="18087">MAINQITNNSVNTSTQSSVKQTNDVVDKSKSGRKEGEGDQGSPYSDKVSISGKASQLERLSQELFTDLKPDTQIGDVAHKLYEFGFITLEDLNHIPLATRTQKINSPDQAVSVLQTQSRDLALQGEDSATLEGVNRMLTTLKNMTAPSYPASAYQRVTGYGYVGIQ</sequence>
<dbReference type="Proteomes" id="UP001501565">
    <property type="component" value="Unassembled WGS sequence"/>
</dbReference>
<evidence type="ECO:0000313" key="3">
    <source>
        <dbReference type="Proteomes" id="UP001501565"/>
    </source>
</evidence>
<name>A0ABP7M1U3_9GAMM</name>
<reference evidence="3" key="1">
    <citation type="journal article" date="2019" name="Int. J. Syst. Evol. Microbiol.">
        <title>The Global Catalogue of Microorganisms (GCM) 10K type strain sequencing project: providing services to taxonomists for standard genome sequencing and annotation.</title>
        <authorList>
            <consortium name="The Broad Institute Genomics Platform"/>
            <consortium name="The Broad Institute Genome Sequencing Center for Infectious Disease"/>
            <person name="Wu L."/>
            <person name="Ma J."/>
        </authorList>
    </citation>
    <scope>NUCLEOTIDE SEQUENCE [LARGE SCALE GENOMIC DNA]</scope>
    <source>
        <strain evidence="3">JCM 17551</strain>
    </source>
</reference>
<protein>
    <submittedName>
        <fullName evidence="2">Uncharacterized protein</fullName>
    </submittedName>
</protein>
<keyword evidence="3" id="KW-1185">Reference proteome</keyword>
<feature type="compositionally biased region" description="Low complexity" evidence="1">
    <location>
        <begin position="7"/>
        <end position="23"/>
    </location>
</feature>
<dbReference type="RefSeq" id="WP_344794914.1">
    <property type="nucleotide sequence ID" value="NZ_BAABBN010000004.1"/>
</dbReference>
<feature type="compositionally biased region" description="Basic and acidic residues" evidence="1">
    <location>
        <begin position="25"/>
        <end position="37"/>
    </location>
</feature>
<evidence type="ECO:0000313" key="2">
    <source>
        <dbReference type="EMBL" id="GAA3912330.1"/>
    </source>
</evidence>
<comment type="caution">
    <text evidence="2">The sequence shown here is derived from an EMBL/GenBank/DDBJ whole genome shotgun (WGS) entry which is preliminary data.</text>
</comment>
<proteinExistence type="predicted"/>
<feature type="region of interest" description="Disordered" evidence="1">
    <location>
        <begin position="1"/>
        <end position="51"/>
    </location>
</feature>
<evidence type="ECO:0000256" key="1">
    <source>
        <dbReference type="SAM" id="MobiDB-lite"/>
    </source>
</evidence>
<accession>A0ABP7M1U3</accession>
<organism evidence="2 3">
    <name type="scientific">Litoribacillus peritrichatus</name>
    <dbReference type="NCBI Taxonomy" id="718191"/>
    <lineage>
        <taxon>Bacteria</taxon>
        <taxon>Pseudomonadati</taxon>
        <taxon>Pseudomonadota</taxon>
        <taxon>Gammaproteobacteria</taxon>
        <taxon>Oceanospirillales</taxon>
        <taxon>Oceanospirillaceae</taxon>
        <taxon>Litoribacillus</taxon>
    </lineage>
</organism>
<dbReference type="EMBL" id="BAABBN010000004">
    <property type="protein sequence ID" value="GAA3912330.1"/>
    <property type="molecule type" value="Genomic_DNA"/>
</dbReference>
<gene>
    <name evidence="2" type="ORF">GCM10022277_03820</name>
</gene>